<feature type="binding site" evidence="9">
    <location>
        <position position="93"/>
    </location>
    <ligand>
        <name>a divalent metal cation</name>
        <dbReference type="ChEBI" id="CHEBI:60240"/>
    </ligand>
</feature>
<dbReference type="AlphaFoldDB" id="A0A2Z5UWK6"/>
<dbReference type="GO" id="GO:0008254">
    <property type="term" value="F:3'-nucleotidase activity"/>
    <property type="evidence" value="ECO:0007669"/>
    <property type="project" value="TreeGrafter"/>
</dbReference>
<dbReference type="InterPro" id="IPR002828">
    <property type="entry name" value="SurE-like_Pase/nucleotidase"/>
</dbReference>
<evidence type="ECO:0000256" key="7">
    <source>
        <dbReference type="ARBA" id="ARBA00022741"/>
    </source>
</evidence>
<feature type="binding site" evidence="9">
    <location>
        <position position="8"/>
    </location>
    <ligand>
        <name>a divalent metal cation</name>
        <dbReference type="ChEBI" id="CHEBI:60240"/>
    </ligand>
</feature>
<protein>
    <recommendedName>
        <fullName evidence="9">5'-nucleotidase SurE</fullName>
        <ecNumber evidence="9">3.1.3.5</ecNumber>
    </recommendedName>
    <alternativeName>
        <fullName evidence="9">Nucleoside 5'-monophosphate phosphohydrolase</fullName>
    </alternativeName>
</protein>
<dbReference type="NCBIfam" id="NF001489">
    <property type="entry name" value="PRK00346.1-3"/>
    <property type="match status" value="1"/>
</dbReference>
<evidence type="ECO:0000313" key="12">
    <source>
        <dbReference type="Proteomes" id="UP000282483"/>
    </source>
</evidence>
<proteinExistence type="inferred from homology"/>
<dbReference type="Gene3D" id="3.40.1210.10">
    <property type="entry name" value="Survival protein SurE-like phosphatase/nucleotidase"/>
    <property type="match status" value="1"/>
</dbReference>
<evidence type="ECO:0000256" key="2">
    <source>
        <dbReference type="ARBA" id="ARBA00001946"/>
    </source>
</evidence>
<dbReference type="GO" id="GO:0008253">
    <property type="term" value="F:5'-nucleotidase activity"/>
    <property type="evidence" value="ECO:0007669"/>
    <property type="project" value="UniProtKB-UniRule"/>
</dbReference>
<dbReference type="GO" id="GO:0004309">
    <property type="term" value="F:exopolyphosphatase activity"/>
    <property type="evidence" value="ECO:0007669"/>
    <property type="project" value="TreeGrafter"/>
</dbReference>
<feature type="binding site" evidence="9">
    <location>
        <position position="39"/>
    </location>
    <ligand>
        <name>a divalent metal cation</name>
        <dbReference type="ChEBI" id="CHEBI:60240"/>
    </ligand>
</feature>
<dbReference type="NCBIfam" id="TIGR00087">
    <property type="entry name" value="surE"/>
    <property type="match status" value="1"/>
</dbReference>
<evidence type="ECO:0000259" key="10">
    <source>
        <dbReference type="Pfam" id="PF01975"/>
    </source>
</evidence>
<keyword evidence="6 9" id="KW-0479">Metal-binding</keyword>
<name>A0A2Z5UWK6_9COXI</name>
<dbReference type="PANTHER" id="PTHR30457">
    <property type="entry name" value="5'-NUCLEOTIDASE SURE"/>
    <property type="match status" value="1"/>
</dbReference>
<evidence type="ECO:0000256" key="1">
    <source>
        <dbReference type="ARBA" id="ARBA00000815"/>
    </source>
</evidence>
<reference evidence="11 12" key="1">
    <citation type="submission" date="2017-03" db="EMBL/GenBank/DDBJ databases">
        <title>The genome sequence of Candidatus Rickettsiella viridis.</title>
        <authorList>
            <person name="Nikoh N."/>
            <person name="Tsuchida T."/>
            <person name="Yamaguchi K."/>
            <person name="Maeda T."/>
            <person name="Shigenobu S."/>
            <person name="Fukatsu T."/>
        </authorList>
    </citation>
    <scope>NUCLEOTIDE SEQUENCE [LARGE SCALE GENOMIC DNA]</scope>
    <source>
        <strain evidence="11 12">Ap-RA04</strain>
    </source>
</reference>
<dbReference type="FunFam" id="3.40.1210.10:FF:000001">
    <property type="entry name" value="5'/3'-nucleotidase SurE"/>
    <property type="match status" value="1"/>
</dbReference>
<dbReference type="OrthoDB" id="9780815at2"/>
<evidence type="ECO:0000256" key="9">
    <source>
        <dbReference type="HAMAP-Rule" id="MF_00060"/>
    </source>
</evidence>
<dbReference type="GO" id="GO:0005737">
    <property type="term" value="C:cytoplasm"/>
    <property type="evidence" value="ECO:0007669"/>
    <property type="project" value="UniProtKB-SubCell"/>
</dbReference>
<dbReference type="EC" id="3.1.3.5" evidence="9"/>
<dbReference type="InterPro" id="IPR036523">
    <property type="entry name" value="SurE-like_sf"/>
</dbReference>
<dbReference type="Pfam" id="PF01975">
    <property type="entry name" value="SurE"/>
    <property type="match status" value="1"/>
</dbReference>
<feature type="domain" description="Survival protein SurE-like phosphatase/nucleotidase" evidence="10">
    <location>
        <begin position="3"/>
        <end position="185"/>
    </location>
</feature>
<dbReference type="GO" id="GO:0046872">
    <property type="term" value="F:metal ion binding"/>
    <property type="evidence" value="ECO:0007669"/>
    <property type="project" value="UniProtKB-UniRule"/>
</dbReference>
<dbReference type="PANTHER" id="PTHR30457:SF12">
    <property type="entry name" value="5'_3'-NUCLEOTIDASE SURE"/>
    <property type="match status" value="1"/>
</dbReference>
<dbReference type="NCBIfam" id="NF001490">
    <property type="entry name" value="PRK00346.1-4"/>
    <property type="match status" value="1"/>
</dbReference>
<evidence type="ECO:0000256" key="3">
    <source>
        <dbReference type="ARBA" id="ARBA00004496"/>
    </source>
</evidence>
<dbReference type="EMBL" id="AP018005">
    <property type="protein sequence ID" value="BBB15908.1"/>
    <property type="molecule type" value="Genomic_DNA"/>
</dbReference>
<comment type="subcellular location">
    <subcellularLocation>
        <location evidence="3 9">Cytoplasm</location>
    </subcellularLocation>
</comment>
<dbReference type="InterPro" id="IPR030048">
    <property type="entry name" value="SurE"/>
</dbReference>
<keyword evidence="5 9" id="KW-0963">Cytoplasm</keyword>
<dbReference type="RefSeq" id="WP_126323438.1">
    <property type="nucleotide sequence ID" value="NZ_AP018005.1"/>
</dbReference>
<feature type="binding site" evidence="9">
    <location>
        <position position="9"/>
    </location>
    <ligand>
        <name>a divalent metal cation</name>
        <dbReference type="ChEBI" id="CHEBI:60240"/>
    </ligand>
</feature>
<sequence>MKILISNDDGVHAPGINILAKALGNIAEITIVAPDRDHSGASNSLTLQNPLRVREIEKRVFSVQGTPTDCVHLALTGLFKKDEMPDLVVSGINAGSNLGDDVFYSGTVAAAMEGRFMGIPSIAFSIAGGEPSFYTTAAEVAKQLVQLLYNKPIPTKTILNVNVPDVAFGDLKGFTATRLGTRHMADRMVPSQDPRGRTIYWIGTSGKENEAGKGTDFYAMSHQEVSITPLQLDLTHHSVRDSLEDWILAID</sequence>
<dbReference type="GO" id="GO:0000166">
    <property type="term" value="F:nucleotide binding"/>
    <property type="evidence" value="ECO:0007669"/>
    <property type="project" value="UniProtKB-KW"/>
</dbReference>
<dbReference type="Proteomes" id="UP000282483">
    <property type="component" value="Chromosome"/>
</dbReference>
<organism evidence="11 12">
    <name type="scientific">Candidatus Rickettsiella viridis</name>
    <dbReference type="NCBI Taxonomy" id="676208"/>
    <lineage>
        <taxon>Bacteria</taxon>
        <taxon>Pseudomonadati</taxon>
        <taxon>Pseudomonadota</taxon>
        <taxon>Gammaproteobacteria</taxon>
        <taxon>Legionellales</taxon>
        <taxon>Coxiellaceae</taxon>
        <taxon>Rickettsiella</taxon>
    </lineage>
</organism>
<comment type="catalytic activity">
    <reaction evidence="1 9">
        <text>a ribonucleoside 5'-phosphate + H2O = a ribonucleoside + phosphate</text>
        <dbReference type="Rhea" id="RHEA:12484"/>
        <dbReference type="ChEBI" id="CHEBI:15377"/>
        <dbReference type="ChEBI" id="CHEBI:18254"/>
        <dbReference type="ChEBI" id="CHEBI:43474"/>
        <dbReference type="ChEBI" id="CHEBI:58043"/>
        <dbReference type="EC" id="3.1.3.5"/>
    </reaction>
</comment>
<comment type="similarity">
    <text evidence="4 9">Belongs to the SurE nucleotidase family.</text>
</comment>
<gene>
    <name evidence="9 11" type="primary">surE</name>
    <name evidence="11" type="ORF">RVIR1_14690</name>
</gene>
<comment type="cofactor">
    <cofactor evidence="2">
        <name>Mg(2+)</name>
        <dbReference type="ChEBI" id="CHEBI:18420"/>
    </cofactor>
</comment>
<accession>A0A2Z5UWK6</accession>
<evidence type="ECO:0000313" key="11">
    <source>
        <dbReference type="EMBL" id="BBB15908.1"/>
    </source>
</evidence>
<keyword evidence="8 9" id="KW-0378">Hydrolase</keyword>
<comment type="function">
    <text evidence="9">Nucleotidase that shows phosphatase activity on nucleoside 5'-monophosphates.</text>
</comment>
<evidence type="ECO:0000256" key="6">
    <source>
        <dbReference type="ARBA" id="ARBA00022723"/>
    </source>
</evidence>
<evidence type="ECO:0000256" key="8">
    <source>
        <dbReference type="ARBA" id="ARBA00022801"/>
    </source>
</evidence>
<dbReference type="SUPFAM" id="SSF64167">
    <property type="entry name" value="SurE-like"/>
    <property type="match status" value="1"/>
</dbReference>
<keyword evidence="12" id="KW-1185">Reference proteome</keyword>
<dbReference type="HAMAP" id="MF_00060">
    <property type="entry name" value="SurE"/>
    <property type="match status" value="1"/>
</dbReference>
<evidence type="ECO:0000256" key="5">
    <source>
        <dbReference type="ARBA" id="ARBA00022490"/>
    </source>
</evidence>
<keyword evidence="7 9" id="KW-0547">Nucleotide-binding</keyword>
<comment type="cofactor">
    <cofactor evidence="9">
        <name>a divalent metal cation</name>
        <dbReference type="ChEBI" id="CHEBI:60240"/>
    </cofactor>
    <text evidence="9">Binds 1 divalent metal cation per subunit.</text>
</comment>
<dbReference type="KEGG" id="rvi:RVIR1_14690"/>
<evidence type="ECO:0000256" key="4">
    <source>
        <dbReference type="ARBA" id="ARBA00011062"/>
    </source>
</evidence>